<evidence type="ECO:0000256" key="6">
    <source>
        <dbReference type="ARBA" id="ARBA00023012"/>
    </source>
</evidence>
<feature type="domain" description="Histidine kinase" evidence="8">
    <location>
        <begin position="224"/>
        <end position="438"/>
    </location>
</feature>
<evidence type="ECO:0000313" key="10">
    <source>
        <dbReference type="Proteomes" id="UP000326903"/>
    </source>
</evidence>
<keyword evidence="7" id="KW-0472">Membrane</keyword>
<evidence type="ECO:0000256" key="5">
    <source>
        <dbReference type="ARBA" id="ARBA00022777"/>
    </source>
</evidence>
<evidence type="ECO:0000259" key="8">
    <source>
        <dbReference type="PROSITE" id="PS50109"/>
    </source>
</evidence>
<dbReference type="GO" id="GO:0004721">
    <property type="term" value="F:phosphoprotein phosphatase activity"/>
    <property type="evidence" value="ECO:0007669"/>
    <property type="project" value="TreeGrafter"/>
</dbReference>
<dbReference type="InterPro" id="IPR003661">
    <property type="entry name" value="HisK_dim/P_dom"/>
</dbReference>
<dbReference type="InterPro" id="IPR036097">
    <property type="entry name" value="HisK_dim/P_sf"/>
</dbReference>
<dbReference type="PRINTS" id="PR00344">
    <property type="entry name" value="BCTRLSENSOR"/>
</dbReference>
<dbReference type="GO" id="GO:0005886">
    <property type="term" value="C:plasma membrane"/>
    <property type="evidence" value="ECO:0007669"/>
    <property type="project" value="TreeGrafter"/>
</dbReference>
<dbReference type="InterPro" id="IPR004358">
    <property type="entry name" value="Sig_transdc_His_kin-like_C"/>
</dbReference>
<feature type="transmembrane region" description="Helical" evidence="7">
    <location>
        <begin position="141"/>
        <end position="165"/>
    </location>
</feature>
<dbReference type="PANTHER" id="PTHR45453:SF1">
    <property type="entry name" value="PHOSPHATE REGULON SENSOR PROTEIN PHOR"/>
    <property type="match status" value="1"/>
</dbReference>
<protein>
    <recommendedName>
        <fullName evidence="2">histidine kinase</fullName>
        <ecNumber evidence="2">2.7.13.3</ecNumber>
    </recommendedName>
</protein>
<keyword evidence="6" id="KW-0902">Two-component regulatory system</keyword>
<dbReference type="EMBL" id="VYQF01000001">
    <property type="protein sequence ID" value="KAA9040538.1"/>
    <property type="molecule type" value="Genomic_DNA"/>
</dbReference>
<dbReference type="Pfam" id="PF02518">
    <property type="entry name" value="HATPase_c"/>
    <property type="match status" value="1"/>
</dbReference>
<dbReference type="CDD" id="cd00082">
    <property type="entry name" value="HisKA"/>
    <property type="match status" value="1"/>
</dbReference>
<evidence type="ECO:0000256" key="4">
    <source>
        <dbReference type="ARBA" id="ARBA00022679"/>
    </source>
</evidence>
<keyword evidence="5 9" id="KW-0418">Kinase</keyword>
<evidence type="ECO:0000256" key="1">
    <source>
        <dbReference type="ARBA" id="ARBA00000085"/>
    </source>
</evidence>
<dbReference type="InterPro" id="IPR036890">
    <property type="entry name" value="HATPase_C_sf"/>
</dbReference>
<comment type="caution">
    <text evidence="9">The sequence shown here is derived from an EMBL/GenBank/DDBJ whole genome shotgun (WGS) entry which is preliminary data.</text>
</comment>
<dbReference type="GO" id="GO:0000155">
    <property type="term" value="F:phosphorelay sensor kinase activity"/>
    <property type="evidence" value="ECO:0007669"/>
    <property type="project" value="InterPro"/>
</dbReference>
<dbReference type="InterPro" id="IPR003594">
    <property type="entry name" value="HATPase_dom"/>
</dbReference>
<dbReference type="InterPro" id="IPR005467">
    <property type="entry name" value="His_kinase_dom"/>
</dbReference>
<dbReference type="PROSITE" id="PS50109">
    <property type="entry name" value="HIS_KIN"/>
    <property type="match status" value="1"/>
</dbReference>
<dbReference type="PANTHER" id="PTHR45453">
    <property type="entry name" value="PHOSPHATE REGULON SENSOR PROTEIN PHOR"/>
    <property type="match status" value="1"/>
</dbReference>
<dbReference type="InterPro" id="IPR050351">
    <property type="entry name" value="BphY/WalK/GraS-like"/>
</dbReference>
<dbReference type="Proteomes" id="UP000326903">
    <property type="component" value="Unassembled WGS sequence"/>
</dbReference>
<sequence>MKLLTKLTLFITLSKLLIVVLFVLLLPSLVSVVSSQYTNYYLRQQKKKVLNVIDKNGVDYYLQGDSAYASYTMLKEEYISLVPAYNNLRDTIETSHRIVEEDTLNYRILIHELNFDNKKYILEIGKTTATIGEYNSLLQRFTLYILIGLILLSIVVDLVYTNLLLRPLAKIVRTKLLNRKFPFREPLSPVKTSTTDFKFLDSSLISLMEKIHEAFDKEREFTSNASHELMTPISILQTNIENMMMEEDVSEELQEKLSAVMKTVNRLKKIVHSLLYISRIENDQFAKADTVNVQNLTIEVMEELSHRLETKSIRFTNEITKGVILQKVNHDLFFQLLYNLINNSIRYNKENGAIDLSDHYVLGEPYILYLKDTGIGIREGEIGTIFNRFKKSGHAISEGYGLGLSIVQSISTFHGFDIKVSSVYGEGTVFSIVIPPEMIVN</sequence>
<dbReference type="RefSeq" id="WP_150412597.1">
    <property type="nucleotide sequence ID" value="NZ_VYQF01000001.1"/>
</dbReference>
<evidence type="ECO:0000256" key="7">
    <source>
        <dbReference type="SAM" id="Phobius"/>
    </source>
</evidence>
<dbReference type="AlphaFoldDB" id="A0A5J5IJ68"/>
<organism evidence="9 10">
    <name type="scientific">Ginsengibacter hankyongi</name>
    <dbReference type="NCBI Taxonomy" id="2607284"/>
    <lineage>
        <taxon>Bacteria</taxon>
        <taxon>Pseudomonadati</taxon>
        <taxon>Bacteroidota</taxon>
        <taxon>Chitinophagia</taxon>
        <taxon>Chitinophagales</taxon>
        <taxon>Chitinophagaceae</taxon>
        <taxon>Ginsengibacter</taxon>
    </lineage>
</organism>
<keyword evidence="7" id="KW-0812">Transmembrane</keyword>
<gene>
    <name evidence="9" type="ORF">FW778_00370</name>
</gene>
<dbReference type="SMART" id="SM00388">
    <property type="entry name" value="HisKA"/>
    <property type="match status" value="1"/>
</dbReference>
<accession>A0A5J5IJ68</accession>
<dbReference type="Gene3D" id="1.10.287.130">
    <property type="match status" value="1"/>
</dbReference>
<proteinExistence type="predicted"/>
<keyword evidence="10" id="KW-1185">Reference proteome</keyword>
<dbReference type="Pfam" id="PF00512">
    <property type="entry name" value="HisKA"/>
    <property type="match status" value="1"/>
</dbReference>
<dbReference type="Gene3D" id="3.30.565.10">
    <property type="entry name" value="Histidine kinase-like ATPase, C-terminal domain"/>
    <property type="match status" value="1"/>
</dbReference>
<keyword evidence="3" id="KW-0597">Phosphoprotein</keyword>
<dbReference type="SUPFAM" id="SSF47384">
    <property type="entry name" value="Homodimeric domain of signal transducing histidine kinase"/>
    <property type="match status" value="1"/>
</dbReference>
<keyword evidence="4" id="KW-0808">Transferase</keyword>
<dbReference type="SMART" id="SM00387">
    <property type="entry name" value="HATPase_c"/>
    <property type="match status" value="1"/>
</dbReference>
<dbReference type="EC" id="2.7.13.3" evidence="2"/>
<evidence type="ECO:0000256" key="3">
    <source>
        <dbReference type="ARBA" id="ARBA00022553"/>
    </source>
</evidence>
<dbReference type="SUPFAM" id="SSF55874">
    <property type="entry name" value="ATPase domain of HSP90 chaperone/DNA topoisomerase II/histidine kinase"/>
    <property type="match status" value="1"/>
</dbReference>
<comment type="catalytic activity">
    <reaction evidence="1">
        <text>ATP + protein L-histidine = ADP + protein N-phospho-L-histidine.</text>
        <dbReference type="EC" id="2.7.13.3"/>
    </reaction>
</comment>
<reference evidence="9 10" key="1">
    <citation type="submission" date="2019-09" db="EMBL/GenBank/DDBJ databases">
        <title>Draft genome sequence of Ginsengibacter sp. BR5-29.</title>
        <authorList>
            <person name="Im W.-T."/>
        </authorList>
    </citation>
    <scope>NUCLEOTIDE SEQUENCE [LARGE SCALE GENOMIC DNA]</scope>
    <source>
        <strain evidence="9 10">BR5-29</strain>
    </source>
</reference>
<name>A0A5J5IJ68_9BACT</name>
<evidence type="ECO:0000256" key="2">
    <source>
        <dbReference type="ARBA" id="ARBA00012438"/>
    </source>
</evidence>
<keyword evidence="7" id="KW-1133">Transmembrane helix</keyword>
<dbReference type="GO" id="GO:0016036">
    <property type="term" value="P:cellular response to phosphate starvation"/>
    <property type="evidence" value="ECO:0007669"/>
    <property type="project" value="TreeGrafter"/>
</dbReference>
<evidence type="ECO:0000313" key="9">
    <source>
        <dbReference type="EMBL" id="KAA9040538.1"/>
    </source>
</evidence>